<evidence type="ECO:0000256" key="3">
    <source>
        <dbReference type="ARBA" id="ARBA00023069"/>
    </source>
</evidence>
<evidence type="ECO:0000256" key="1">
    <source>
        <dbReference type="ARBA" id="ARBA00004430"/>
    </source>
</evidence>
<name>A0A6P3VQG5_CLUHA</name>
<sequence length="521" mass="58375">MKPAEEDKQTDQMATCLKAFMLKTSTKTNLNLYDHLTRLLHKILDERPENAVDVFEDMSREVKRGLMQEKQGALRDAPFSSAQQDLAELQRILFASRQGEQGDQEEELVEAPIPNVAELAFYLEQAGVGMDKDEMQRIFLALKHLVDTQPLQHCRFWGKILGTEANYLVAEVELREDEEDEEGAEETANEEEKEPNEEEEGGEVLEVVDPLPKSTHQSPPVVPKEENHTGANKYTYFVCQEPGLPWVKLPSVTPAQITIARQIRKFFTGCLSTPIISYPPFPGSEANYLRAQIARISAATQVSPLGYFQFGEEEGDDDDDGARASFEENPDFEGIPVTEMAESLSTWVHHVQHILIQGRCVWVNLAAKPEDNFEEDGDEEEKDEEPDEPEPEVGPPLLTPLSEDAEVNNTSPWSLGLSSALIPQFAISTLRSNLWPGAHAYARAKKFDSIYIGWGMKSTNYKYGFSPTTVPMAQAEYPSGPEITEALDPTLEEEQALKAALEEQRAAQEEAEGLEDEEEDD</sequence>
<feature type="compositionally biased region" description="Acidic residues" evidence="6">
    <location>
        <begin position="372"/>
        <end position="391"/>
    </location>
</feature>
<dbReference type="GO" id="GO:0035082">
    <property type="term" value="P:axoneme assembly"/>
    <property type="evidence" value="ECO:0007669"/>
    <property type="project" value="TreeGrafter"/>
</dbReference>
<dbReference type="Pfam" id="PF04712">
    <property type="entry name" value="Radial_spoke"/>
    <property type="match status" value="1"/>
</dbReference>
<dbReference type="RefSeq" id="XP_012677473.1">
    <property type="nucleotide sequence ID" value="XM_012822019.3"/>
</dbReference>
<dbReference type="GO" id="GO:0001534">
    <property type="term" value="C:radial spoke"/>
    <property type="evidence" value="ECO:0007669"/>
    <property type="project" value="InterPro"/>
</dbReference>
<evidence type="ECO:0000313" key="7">
    <source>
        <dbReference type="Proteomes" id="UP000515152"/>
    </source>
</evidence>
<dbReference type="PANTHER" id="PTHR13159:SF0">
    <property type="entry name" value="RADIAL SPOKE HEAD 6 HOMOLOG A"/>
    <property type="match status" value="1"/>
</dbReference>
<dbReference type="GeneID" id="105895390"/>
<feature type="region of interest" description="Disordered" evidence="6">
    <location>
        <begin position="175"/>
        <end position="203"/>
    </location>
</feature>
<organism evidence="7 8">
    <name type="scientific">Clupea harengus</name>
    <name type="common">Atlantic herring</name>
    <dbReference type="NCBI Taxonomy" id="7950"/>
    <lineage>
        <taxon>Eukaryota</taxon>
        <taxon>Metazoa</taxon>
        <taxon>Chordata</taxon>
        <taxon>Craniata</taxon>
        <taxon>Vertebrata</taxon>
        <taxon>Euteleostomi</taxon>
        <taxon>Actinopterygii</taxon>
        <taxon>Neopterygii</taxon>
        <taxon>Teleostei</taxon>
        <taxon>Clupei</taxon>
        <taxon>Clupeiformes</taxon>
        <taxon>Clupeoidei</taxon>
        <taxon>Clupeidae</taxon>
        <taxon>Clupea</taxon>
    </lineage>
</organism>
<dbReference type="AlphaFoldDB" id="A0A6P3VQG5"/>
<dbReference type="CDD" id="cd22963">
    <property type="entry name" value="DD_CrRSP4-like"/>
    <property type="match status" value="1"/>
</dbReference>
<dbReference type="OrthoDB" id="272202at2759"/>
<gene>
    <name evidence="8" type="primary">rsph4a</name>
</gene>
<feature type="region of interest" description="Disordered" evidence="6">
    <location>
        <begin position="371"/>
        <end position="409"/>
    </location>
</feature>
<dbReference type="KEGG" id="char:105895390"/>
<evidence type="ECO:0000256" key="4">
    <source>
        <dbReference type="ARBA" id="ARBA00023212"/>
    </source>
</evidence>
<dbReference type="PANTHER" id="PTHR13159">
    <property type="entry name" value="RADIAL SPOKEHEAD-RELATED"/>
    <property type="match status" value="1"/>
</dbReference>
<keyword evidence="7" id="KW-1185">Reference proteome</keyword>
<accession>A0A6P3VQG5</accession>
<keyword evidence="5" id="KW-0966">Cell projection</keyword>
<dbReference type="Proteomes" id="UP000515152">
    <property type="component" value="Chromosome 8"/>
</dbReference>
<comment type="subcellular location">
    <subcellularLocation>
        <location evidence="1">Cytoplasm</location>
        <location evidence="1">Cytoskeleton</location>
        <location evidence="1">Cilium axoneme</location>
    </subcellularLocation>
</comment>
<dbReference type="GO" id="GO:0060294">
    <property type="term" value="P:cilium movement involved in cell motility"/>
    <property type="evidence" value="ECO:0007669"/>
    <property type="project" value="InterPro"/>
</dbReference>
<protein>
    <submittedName>
        <fullName evidence="8">Radial spoke head protein 6 homolog A</fullName>
    </submittedName>
</protein>
<evidence type="ECO:0000256" key="6">
    <source>
        <dbReference type="SAM" id="MobiDB-lite"/>
    </source>
</evidence>
<dbReference type="InterPro" id="IPR006802">
    <property type="entry name" value="Radial_spoke"/>
</dbReference>
<dbReference type="CTD" id="345895"/>
<keyword evidence="2" id="KW-0963">Cytoplasm</keyword>
<reference evidence="8" key="1">
    <citation type="submission" date="2025-08" db="UniProtKB">
        <authorList>
            <consortium name="RefSeq"/>
        </authorList>
    </citation>
    <scope>IDENTIFICATION</scope>
</reference>
<feature type="compositionally biased region" description="Acidic residues" evidence="6">
    <location>
        <begin position="509"/>
        <end position="521"/>
    </location>
</feature>
<feature type="region of interest" description="Disordered" evidence="6">
    <location>
        <begin position="500"/>
        <end position="521"/>
    </location>
</feature>
<evidence type="ECO:0000256" key="2">
    <source>
        <dbReference type="ARBA" id="ARBA00022490"/>
    </source>
</evidence>
<proteinExistence type="predicted"/>
<evidence type="ECO:0000256" key="5">
    <source>
        <dbReference type="ARBA" id="ARBA00023273"/>
    </source>
</evidence>
<keyword evidence="4" id="KW-0206">Cytoskeleton</keyword>
<evidence type="ECO:0000313" key="8">
    <source>
        <dbReference type="RefSeq" id="XP_012677473.1"/>
    </source>
</evidence>
<keyword evidence="3" id="KW-0969">Cilium</keyword>